<accession>A0AC35U0X1</accession>
<organism evidence="1 2">
    <name type="scientific">Rhabditophanes sp. KR3021</name>
    <dbReference type="NCBI Taxonomy" id="114890"/>
    <lineage>
        <taxon>Eukaryota</taxon>
        <taxon>Metazoa</taxon>
        <taxon>Ecdysozoa</taxon>
        <taxon>Nematoda</taxon>
        <taxon>Chromadorea</taxon>
        <taxon>Rhabditida</taxon>
        <taxon>Tylenchina</taxon>
        <taxon>Panagrolaimomorpha</taxon>
        <taxon>Strongyloidoidea</taxon>
        <taxon>Alloionematidae</taxon>
        <taxon>Rhabditophanes</taxon>
    </lineage>
</organism>
<sequence>MLFNYCGSFVVLLCLGQVTLQADSDGKEFILAFSYPDGPALSNLATASLVIIPNQVDTSCLITYTDPETLVITSLTTKANYSKVNEIQLAVDKVVALITIPADDSDSTILPDPRIFVTCQATVKLIANLNDPFNGWGDTFLVPSTKSAGTDYVFEFPPSAGTSIGYFLVLPLIQKEWNYLDAHVYYDGVEEWFNWWQYDTTQGAFQVVYTAKPQVAATHVISVVIRSTFPVMVSLVSPFASIDKQTPKLDYATYMPLPVNTYKCVNGTEDVKVTATTYTSNLYIASGGGFCNETFNLNIYSDDQTLDGSMHEVDNIGSNQINTTKSTFVGVSSNSDSLRATKFSGFKHDLNDANYFGSTLTYLPSLTEYLNETSQFFALSTKCHLEVTTEQTSTIESQLLIDSTPLQKLPHSITPISLPKYSYLSIDIQIKSYGIHTISLSAPYAATIICPDGLYNVKSYLIGFNIHK</sequence>
<evidence type="ECO:0000313" key="2">
    <source>
        <dbReference type="WBParaSite" id="RSKR_0000657300.1"/>
    </source>
</evidence>
<proteinExistence type="predicted"/>
<protein>
    <submittedName>
        <fullName evidence="2">IgGFc_binding domain-containing protein</fullName>
    </submittedName>
</protein>
<evidence type="ECO:0000313" key="1">
    <source>
        <dbReference type="Proteomes" id="UP000095286"/>
    </source>
</evidence>
<reference evidence="2" key="1">
    <citation type="submission" date="2016-11" db="UniProtKB">
        <authorList>
            <consortium name="WormBaseParasite"/>
        </authorList>
    </citation>
    <scope>IDENTIFICATION</scope>
    <source>
        <strain evidence="2">KR3021</strain>
    </source>
</reference>
<dbReference type="WBParaSite" id="RSKR_0000657300.1">
    <property type="protein sequence ID" value="RSKR_0000657300.1"/>
    <property type="gene ID" value="RSKR_0000657300"/>
</dbReference>
<name>A0AC35U0X1_9BILA</name>
<dbReference type="Proteomes" id="UP000095286">
    <property type="component" value="Unplaced"/>
</dbReference>